<protein>
    <submittedName>
        <fullName evidence="1">Uncharacterized protein</fullName>
    </submittedName>
</protein>
<evidence type="ECO:0000313" key="1">
    <source>
        <dbReference type="EMBL" id="JAH63646.1"/>
    </source>
</evidence>
<accession>A0A0E9UCV6</accession>
<reference evidence="1" key="2">
    <citation type="journal article" date="2015" name="Fish Shellfish Immunol.">
        <title>Early steps in the European eel (Anguilla anguilla)-Vibrio vulnificus interaction in the gills: Role of the RtxA13 toxin.</title>
        <authorList>
            <person name="Callol A."/>
            <person name="Pajuelo D."/>
            <person name="Ebbesson L."/>
            <person name="Teles M."/>
            <person name="MacKenzie S."/>
            <person name="Amaro C."/>
        </authorList>
    </citation>
    <scope>NUCLEOTIDE SEQUENCE</scope>
</reference>
<name>A0A0E9UCV6_ANGAN</name>
<reference evidence="1" key="1">
    <citation type="submission" date="2014-11" db="EMBL/GenBank/DDBJ databases">
        <authorList>
            <person name="Amaro Gonzalez C."/>
        </authorList>
    </citation>
    <scope>NUCLEOTIDE SEQUENCE</scope>
</reference>
<dbReference type="EMBL" id="GBXM01044931">
    <property type="protein sequence ID" value="JAH63646.1"/>
    <property type="molecule type" value="Transcribed_RNA"/>
</dbReference>
<sequence>MKNTIYDLYIQYQMQTPLRAT</sequence>
<dbReference type="AlphaFoldDB" id="A0A0E9UCV6"/>
<proteinExistence type="predicted"/>
<organism evidence="1">
    <name type="scientific">Anguilla anguilla</name>
    <name type="common">European freshwater eel</name>
    <name type="synonym">Muraena anguilla</name>
    <dbReference type="NCBI Taxonomy" id="7936"/>
    <lineage>
        <taxon>Eukaryota</taxon>
        <taxon>Metazoa</taxon>
        <taxon>Chordata</taxon>
        <taxon>Craniata</taxon>
        <taxon>Vertebrata</taxon>
        <taxon>Euteleostomi</taxon>
        <taxon>Actinopterygii</taxon>
        <taxon>Neopterygii</taxon>
        <taxon>Teleostei</taxon>
        <taxon>Anguilliformes</taxon>
        <taxon>Anguillidae</taxon>
        <taxon>Anguilla</taxon>
    </lineage>
</organism>